<evidence type="ECO:0000259" key="3">
    <source>
        <dbReference type="PROSITE" id="PS50846"/>
    </source>
</evidence>
<proteinExistence type="predicted"/>
<dbReference type="SUPFAM" id="SSF55008">
    <property type="entry name" value="HMA, heavy metal-associated domain"/>
    <property type="match status" value="1"/>
</dbReference>
<dbReference type="InterPro" id="IPR036163">
    <property type="entry name" value="HMA_dom_sf"/>
</dbReference>
<dbReference type="PANTHER" id="PTHR22814">
    <property type="entry name" value="COPPER TRANSPORT PROTEIN ATOX1-RELATED"/>
    <property type="match status" value="1"/>
</dbReference>
<dbReference type="InterPro" id="IPR006121">
    <property type="entry name" value="HMA_dom"/>
</dbReference>
<dbReference type="GO" id="GO:0016020">
    <property type="term" value="C:membrane"/>
    <property type="evidence" value="ECO:0007669"/>
    <property type="project" value="UniProtKB-SubCell"/>
</dbReference>
<dbReference type="GO" id="GO:0046872">
    <property type="term" value="F:metal ion binding"/>
    <property type="evidence" value="ECO:0007669"/>
    <property type="project" value="UniProtKB-KW"/>
</dbReference>
<feature type="domain" description="HMA" evidence="3">
    <location>
        <begin position="2"/>
        <end position="65"/>
    </location>
</feature>
<sequence length="209" mass="24345">MIQIVEMNVHMDCPGCESKIKKALQKLHGVDDIYIDMAMQKVTVMGSADQRKVLKTVRKTGRMAELWPFPYNPEYHAYANYYYDPHLYKHDQGHPTTNYYNQNRYEYQSDPSTNYYNQNRYEYQSNEASTDQDHYMSQPTALSSYNEQPSTYDHHYKSQPAAMSSYNYVVHGYSGHGHGYYHAPPHSTILDDKARAIFSDDNTNACSIM</sequence>
<comment type="subcellular location">
    <subcellularLocation>
        <location evidence="1">Membrane</location>
        <topology evidence="1">Peripheral membrane protein</topology>
    </subcellularLocation>
</comment>
<dbReference type="GO" id="GO:0009626">
    <property type="term" value="P:plant-type hypersensitive response"/>
    <property type="evidence" value="ECO:0007669"/>
    <property type="project" value="UniProtKB-KW"/>
</dbReference>
<dbReference type="Proteomes" id="UP000823749">
    <property type="component" value="Chromosome 13"/>
</dbReference>
<dbReference type="Gene3D" id="3.30.70.100">
    <property type="match status" value="1"/>
</dbReference>
<comment type="caution">
    <text evidence="4">The sequence shown here is derived from an EMBL/GenBank/DDBJ whole genome shotgun (WGS) entry which is preliminary data.</text>
</comment>
<dbReference type="PROSITE" id="PS50846">
    <property type="entry name" value="HMA_2"/>
    <property type="match status" value="1"/>
</dbReference>
<organism evidence="4 5">
    <name type="scientific">Rhododendron griersonianum</name>
    <dbReference type="NCBI Taxonomy" id="479676"/>
    <lineage>
        <taxon>Eukaryota</taxon>
        <taxon>Viridiplantae</taxon>
        <taxon>Streptophyta</taxon>
        <taxon>Embryophyta</taxon>
        <taxon>Tracheophyta</taxon>
        <taxon>Spermatophyta</taxon>
        <taxon>Magnoliopsida</taxon>
        <taxon>eudicotyledons</taxon>
        <taxon>Gunneridae</taxon>
        <taxon>Pentapetalae</taxon>
        <taxon>asterids</taxon>
        <taxon>Ericales</taxon>
        <taxon>Ericaceae</taxon>
        <taxon>Ericoideae</taxon>
        <taxon>Rhodoreae</taxon>
        <taxon>Rhododendron</taxon>
    </lineage>
</organism>
<dbReference type="PANTHER" id="PTHR22814:SF351">
    <property type="entry name" value="HEAVY METAL-ASSOCIATED ISOPRENYLATED PLANT PROTEIN 28"/>
    <property type="match status" value="1"/>
</dbReference>
<accession>A0AAV6HWP7</accession>
<evidence type="ECO:0000313" key="4">
    <source>
        <dbReference type="EMBL" id="KAG5517051.1"/>
    </source>
</evidence>
<keyword evidence="2" id="KW-0479">Metal-binding</keyword>
<reference evidence="4 5" key="1">
    <citation type="submission" date="2020-08" db="EMBL/GenBank/DDBJ databases">
        <title>Plant Genome Project.</title>
        <authorList>
            <person name="Zhang R.-G."/>
        </authorList>
    </citation>
    <scope>NUCLEOTIDE SEQUENCE [LARGE SCALE GENOMIC DNA]</scope>
    <source>
        <strain evidence="4">WSP0</strain>
        <tissue evidence="4">Leaf</tissue>
    </source>
</reference>
<dbReference type="CDD" id="cd00371">
    <property type="entry name" value="HMA"/>
    <property type="match status" value="1"/>
</dbReference>
<evidence type="ECO:0000313" key="5">
    <source>
        <dbReference type="Proteomes" id="UP000823749"/>
    </source>
</evidence>
<name>A0AAV6HWP7_9ERIC</name>
<dbReference type="AlphaFoldDB" id="A0AAV6HWP7"/>
<dbReference type="EMBL" id="JACTNZ010000013">
    <property type="protein sequence ID" value="KAG5517051.1"/>
    <property type="molecule type" value="Genomic_DNA"/>
</dbReference>
<evidence type="ECO:0000256" key="2">
    <source>
        <dbReference type="ARBA" id="ARBA00022723"/>
    </source>
</evidence>
<dbReference type="Pfam" id="PF00403">
    <property type="entry name" value="HMA"/>
    <property type="match status" value="1"/>
</dbReference>
<keyword evidence="5" id="KW-1185">Reference proteome</keyword>
<protein>
    <recommendedName>
        <fullName evidence="3">HMA domain-containing protein</fullName>
    </recommendedName>
</protein>
<gene>
    <name evidence="4" type="ORF">RHGRI_037712</name>
</gene>
<evidence type="ECO:0000256" key="1">
    <source>
        <dbReference type="ARBA" id="ARBA00004170"/>
    </source>
</evidence>